<organism evidence="6">
    <name type="scientific">Salix viminalis</name>
    <name type="common">Common osier</name>
    <name type="synonym">Basket willow</name>
    <dbReference type="NCBI Taxonomy" id="40686"/>
    <lineage>
        <taxon>Eukaryota</taxon>
        <taxon>Viridiplantae</taxon>
        <taxon>Streptophyta</taxon>
        <taxon>Embryophyta</taxon>
        <taxon>Tracheophyta</taxon>
        <taxon>Spermatophyta</taxon>
        <taxon>Magnoliopsida</taxon>
        <taxon>eudicotyledons</taxon>
        <taxon>Gunneridae</taxon>
        <taxon>Pentapetalae</taxon>
        <taxon>rosids</taxon>
        <taxon>fabids</taxon>
        <taxon>Malpighiales</taxon>
        <taxon>Salicaceae</taxon>
        <taxon>Saliceae</taxon>
        <taxon>Salix</taxon>
    </lineage>
</organism>
<keyword evidence="5" id="KW-0539">Nucleus</keyword>
<name>A0A6N2KZ26_SALVM</name>
<dbReference type="GO" id="GO:0080188">
    <property type="term" value="P:gene silencing by siRNA-directed DNA methylation"/>
    <property type="evidence" value="ECO:0007669"/>
    <property type="project" value="InterPro"/>
</dbReference>
<comment type="subcellular location">
    <subcellularLocation>
        <location evidence="1">Nucleus</location>
    </subcellularLocation>
</comment>
<reference evidence="6" key="1">
    <citation type="submission" date="2019-03" db="EMBL/GenBank/DDBJ databases">
        <authorList>
            <person name="Mank J."/>
            <person name="Almeida P."/>
        </authorList>
    </citation>
    <scope>NUCLEOTIDE SEQUENCE</scope>
    <source>
        <strain evidence="6">78183</strain>
    </source>
</reference>
<evidence type="ECO:0000256" key="2">
    <source>
        <dbReference type="ARBA" id="ARBA00022741"/>
    </source>
</evidence>
<gene>
    <name evidence="6" type="ORF">SVIM_LOCUS160050</name>
</gene>
<evidence type="ECO:0000256" key="3">
    <source>
        <dbReference type="ARBA" id="ARBA00022806"/>
    </source>
</evidence>
<dbReference type="PANTHER" id="PTHR45821:SF2">
    <property type="entry name" value="SNF2 DOMAIN-CONTAINING PROTEIN CLASSY 2"/>
    <property type="match status" value="1"/>
</dbReference>
<keyword evidence="2" id="KW-0547">Nucleotide-binding</keyword>
<evidence type="ECO:0000256" key="4">
    <source>
        <dbReference type="ARBA" id="ARBA00022840"/>
    </source>
</evidence>
<keyword evidence="3" id="KW-0378">Hydrolase</keyword>
<proteinExistence type="predicted"/>
<evidence type="ECO:0000256" key="1">
    <source>
        <dbReference type="ARBA" id="ARBA00004123"/>
    </source>
</evidence>
<protein>
    <submittedName>
        <fullName evidence="6">Uncharacterized protein</fullName>
    </submittedName>
</protein>
<dbReference type="PANTHER" id="PTHR45821">
    <property type="entry name" value="SNF2 DOMAIN-CONTAINING PROTEIN CLASSY 2-RELATED"/>
    <property type="match status" value="1"/>
</dbReference>
<dbReference type="GO" id="GO:0005634">
    <property type="term" value="C:nucleus"/>
    <property type="evidence" value="ECO:0007669"/>
    <property type="project" value="UniProtKB-SubCell"/>
</dbReference>
<sequence length="264" mass="30213">MFIKEVLKTLDPKFKRRKKGAQKARHLLESRARKFFLDNIASKINSDEAEEKMQGLNMLRNMTNGFIDVYEGTASDTLPGLQIYTILMNPTDIQHQILVKLHKIMEKCPGYPLEVELLITLASIHPSLINSSLCVKKFYSNAVCKELEIQKPVKNIAHAIRGYALRFLKYNSSPVPSLQEEVPVTPERIADLGMMDISEYDHLTEFPQLLWHYRLSIESHIMQSEKTHNSMQEEVDTSMYDTPAGNAKSTLSTSSLLIEFVLFH</sequence>
<dbReference type="InterPro" id="IPR044567">
    <property type="entry name" value="CLSY/DRD1"/>
</dbReference>
<dbReference type="GO" id="GO:0004386">
    <property type="term" value="F:helicase activity"/>
    <property type="evidence" value="ECO:0007669"/>
    <property type="project" value="UniProtKB-KW"/>
</dbReference>
<evidence type="ECO:0000313" key="6">
    <source>
        <dbReference type="EMBL" id="VFU33942.1"/>
    </source>
</evidence>
<dbReference type="AlphaFoldDB" id="A0A6N2KZ26"/>
<dbReference type="EMBL" id="CAADRP010000979">
    <property type="protein sequence ID" value="VFU33942.1"/>
    <property type="molecule type" value="Genomic_DNA"/>
</dbReference>
<keyword evidence="3" id="KW-0347">Helicase</keyword>
<accession>A0A6N2KZ26</accession>
<evidence type="ECO:0000256" key="5">
    <source>
        <dbReference type="ARBA" id="ARBA00023242"/>
    </source>
</evidence>
<dbReference type="GO" id="GO:0005524">
    <property type="term" value="F:ATP binding"/>
    <property type="evidence" value="ECO:0007669"/>
    <property type="project" value="UniProtKB-KW"/>
</dbReference>
<keyword evidence="4" id="KW-0067">ATP-binding</keyword>